<dbReference type="Gene3D" id="2.170.120.30">
    <property type="match status" value="1"/>
</dbReference>
<evidence type="ECO:0000313" key="5">
    <source>
        <dbReference type="Proteomes" id="UP000236514"/>
    </source>
</evidence>
<evidence type="ECO:0000313" key="3">
    <source>
        <dbReference type="EMBL" id="PNV57234.1"/>
    </source>
</evidence>
<name>A0A1L7GU52_LIMFE</name>
<organism evidence="2 4">
    <name type="scientific">Limosilactobacillus fermentum</name>
    <name type="common">Lactobacillus fermentum</name>
    <dbReference type="NCBI Taxonomy" id="1613"/>
    <lineage>
        <taxon>Bacteria</taxon>
        <taxon>Bacillati</taxon>
        <taxon>Bacillota</taxon>
        <taxon>Bacilli</taxon>
        <taxon>Lactobacillales</taxon>
        <taxon>Lactobacillaceae</taxon>
        <taxon>Limosilactobacillus</taxon>
    </lineage>
</organism>
<proteinExistence type="predicted"/>
<evidence type="ECO:0000313" key="4">
    <source>
        <dbReference type="Proteomes" id="UP000185427"/>
    </source>
</evidence>
<dbReference type="EMBL" id="POTQ01000025">
    <property type="protein sequence ID" value="PNV57234.1"/>
    <property type="molecule type" value="Genomic_DNA"/>
</dbReference>
<dbReference type="EMBL" id="CP019030">
    <property type="protein sequence ID" value="APU45502.1"/>
    <property type="molecule type" value="Genomic_DNA"/>
</dbReference>
<gene>
    <name evidence="2" type="ORF">BUW47_03170</name>
    <name evidence="3" type="ORF">C1Y38_09420</name>
</gene>
<feature type="region of interest" description="Disordered" evidence="1">
    <location>
        <begin position="232"/>
        <end position="292"/>
    </location>
</feature>
<dbReference type="InterPro" id="IPR012505">
    <property type="entry name" value="YbbR"/>
</dbReference>
<dbReference type="PANTHER" id="PTHR37804">
    <property type="entry name" value="CDAA REGULATORY PROTEIN CDAR"/>
    <property type="match status" value="1"/>
</dbReference>
<dbReference type="OrthoDB" id="2139417at2"/>
<dbReference type="PANTHER" id="PTHR37804:SF1">
    <property type="entry name" value="CDAA REGULATORY PROTEIN CDAR"/>
    <property type="match status" value="1"/>
</dbReference>
<evidence type="ECO:0000313" key="2">
    <source>
        <dbReference type="EMBL" id="APU45502.1"/>
    </source>
</evidence>
<feature type="compositionally biased region" description="Low complexity" evidence="1">
    <location>
        <begin position="233"/>
        <end position="292"/>
    </location>
</feature>
<protein>
    <recommendedName>
        <fullName evidence="6">YbbR family protein</fullName>
    </recommendedName>
</protein>
<sequence length="292" mass="30819">MKNNDNSFFSRPWVMRGTSLVLALFMFFYVNGSFLRQTTRQGNQSALMSDKSQTIKVPLQVSIDSKRYVVTGYPQYVKIKLTGPSALVTTTVNTQNFKVYADLSDLGTGQHRVKLKVSGLNSELTSSIDPETITVNIQSKKTITVPVSVQLSSKTVADGYEVGTAKSSMANVQVSGARSEVAKVAKVVAFVNVPHTATATFTRQVTLQAVDKNGQTLNVVVTPDTLSVTVPITSTKSSSSSDSGSTSGSSSSSSGSSDTETSSATSSRQSSASSQTETRSSSIQSASSSASN</sequence>
<dbReference type="InterPro" id="IPR053154">
    <property type="entry name" value="c-di-AMP_regulator"/>
</dbReference>
<dbReference type="Proteomes" id="UP000236514">
    <property type="component" value="Unassembled WGS sequence"/>
</dbReference>
<dbReference type="AlphaFoldDB" id="A0A1L7GU52"/>
<evidence type="ECO:0008006" key="6">
    <source>
        <dbReference type="Google" id="ProtNLM"/>
    </source>
</evidence>
<accession>A0A1L7GU52</accession>
<reference evidence="3 5" key="2">
    <citation type="submission" date="2018-01" db="EMBL/GenBank/DDBJ databases">
        <title>Draft genome sequence of the feruloyl esterase-producing strain Lactobacillus fermentum CRL 1446, isolated from artisanal goat milk cheese.</title>
        <authorList>
            <person name="Abeijon Mukdsi M.C."/>
            <person name="Saavedra L."/>
            <person name="Gauffin Cano M.P."/>
            <person name="Hebert E.M."/>
            <person name="Medina R.B."/>
        </authorList>
    </citation>
    <scope>NUCLEOTIDE SEQUENCE [LARGE SCALE GENOMIC DNA]</scope>
    <source>
        <strain evidence="3 5">CRL 1446</strain>
    </source>
</reference>
<dbReference type="Gene3D" id="2.170.120.40">
    <property type="entry name" value="YbbR-like domain"/>
    <property type="match status" value="1"/>
</dbReference>
<dbReference type="RefSeq" id="WP_014562190.1">
    <property type="nucleotide sequence ID" value="NZ_AP024320.1"/>
</dbReference>
<dbReference type="Proteomes" id="UP000185427">
    <property type="component" value="Chromosome"/>
</dbReference>
<evidence type="ECO:0000256" key="1">
    <source>
        <dbReference type="SAM" id="MobiDB-lite"/>
    </source>
</evidence>
<dbReference type="Pfam" id="PF07949">
    <property type="entry name" value="YbbR"/>
    <property type="match status" value="2"/>
</dbReference>
<reference evidence="2 4" key="1">
    <citation type="submission" date="2016-12" db="EMBL/GenBank/DDBJ databases">
        <title>Complete Genome Sequence of Lactobacillus fermentum Strain SNUV175, a Probiotic for Treatment of Bacterial Vaginosis.</title>
        <authorList>
            <person name="Lee S."/>
            <person name="You H.J."/>
            <person name="Kwon B."/>
            <person name="Ko G."/>
        </authorList>
    </citation>
    <scope>NUCLEOTIDE SEQUENCE [LARGE SCALE GENOMIC DNA]</scope>
    <source>
        <strain evidence="2 4">SNUV175</strain>
    </source>
</reference>